<gene>
    <name evidence="1" type="ORF">V6N12_048415</name>
</gene>
<evidence type="ECO:0000313" key="1">
    <source>
        <dbReference type="EMBL" id="KAK8561341.1"/>
    </source>
</evidence>
<dbReference type="Proteomes" id="UP001472677">
    <property type="component" value="Unassembled WGS sequence"/>
</dbReference>
<proteinExistence type="predicted"/>
<reference evidence="1 2" key="1">
    <citation type="journal article" date="2024" name="G3 (Bethesda)">
        <title>Genome assembly of Hibiscus sabdariffa L. provides insights into metabolisms of medicinal natural products.</title>
        <authorList>
            <person name="Kim T."/>
        </authorList>
    </citation>
    <scope>NUCLEOTIDE SEQUENCE [LARGE SCALE GENOMIC DNA]</scope>
    <source>
        <strain evidence="1">TK-2024</strain>
        <tissue evidence="1">Old leaves</tissue>
    </source>
</reference>
<keyword evidence="2" id="KW-1185">Reference proteome</keyword>
<organism evidence="1 2">
    <name type="scientific">Hibiscus sabdariffa</name>
    <name type="common">roselle</name>
    <dbReference type="NCBI Taxonomy" id="183260"/>
    <lineage>
        <taxon>Eukaryota</taxon>
        <taxon>Viridiplantae</taxon>
        <taxon>Streptophyta</taxon>
        <taxon>Embryophyta</taxon>
        <taxon>Tracheophyta</taxon>
        <taxon>Spermatophyta</taxon>
        <taxon>Magnoliopsida</taxon>
        <taxon>eudicotyledons</taxon>
        <taxon>Gunneridae</taxon>
        <taxon>Pentapetalae</taxon>
        <taxon>rosids</taxon>
        <taxon>malvids</taxon>
        <taxon>Malvales</taxon>
        <taxon>Malvaceae</taxon>
        <taxon>Malvoideae</taxon>
        <taxon>Hibiscus</taxon>
    </lineage>
</organism>
<dbReference type="EMBL" id="JBBPBM010000013">
    <property type="protein sequence ID" value="KAK8561341.1"/>
    <property type="molecule type" value="Genomic_DNA"/>
</dbReference>
<name>A0ABR2EH62_9ROSI</name>
<accession>A0ABR2EH62</accession>
<comment type="caution">
    <text evidence="1">The sequence shown here is derived from an EMBL/GenBank/DDBJ whole genome shotgun (WGS) entry which is preliminary data.</text>
</comment>
<protein>
    <submittedName>
        <fullName evidence="1">Uncharacterized protein</fullName>
    </submittedName>
</protein>
<sequence>MAKTTVHLTNLSGDTATLVSSAYESAPTKIRNDAAPIPFVQDISPYALGAVVYNVGNIVKWIVLWTTDNRVTTRVVPAGSIVVWKDIGDKLSPDHAEDSLTTDDGGVYTSIADINPTHDGQNLSVTITITGGSKYE</sequence>
<evidence type="ECO:0000313" key="2">
    <source>
        <dbReference type="Proteomes" id="UP001472677"/>
    </source>
</evidence>